<gene>
    <name evidence="2" type="ORF">BFL34_01759</name>
</gene>
<reference evidence="2 3" key="1">
    <citation type="submission" date="2016-08" db="EMBL/GenBank/DDBJ databases">
        <title>Genome sequence of Clavibacter michiganensis spp strain CFBP7494.</title>
        <authorList>
            <person name="Thapa S.P."/>
            <person name="Coaker G."/>
            <person name="Jacques M.-A."/>
        </authorList>
    </citation>
    <scope>NUCLEOTIDE SEQUENCE [LARGE SCALE GENOMIC DNA]</scope>
    <source>
        <strain evidence="2">CFBP7494</strain>
    </source>
</reference>
<dbReference type="AlphaFoldDB" id="A0A251Y9K9"/>
<sequence length="106" mass="11117">MLSSPDRDDDLLQERLRALHDVWPGDPADDDPLRATRRATAAAGADRIPAPRPSDVLRLAGRAILRRLGASAAGLPLPPSADPAPDARHAPDTAPPSPVDPPPAHP</sequence>
<feature type="region of interest" description="Disordered" evidence="1">
    <location>
        <begin position="70"/>
        <end position="106"/>
    </location>
</feature>
<name>A0A251Y9K9_9MICO</name>
<evidence type="ECO:0000313" key="2">
    <source>
        <dbReference type="EMBL" id="OUE20941.1"/>
    </source>
</evidence>
<accession>A0A251Y9K9</accession>
<organism evidence="2 3">
    <name type="scientific">Clavibacter michiganensis</name>
    <dbReference type="NCBI Taxonomy" id="28447"/>
    <lineage>
        <taxon>Bacteria</taxon>
        <taxon>Bacillati</taxon>
        <taxon>Actinomycetota</taxon>
        <taxon>Actinomycetes</taxon>
        <taxon>Micrococcales</taxon>
        <taxon>Microbacteriaceae</taxon>
        <taxon>Clavibacter</taxon>
    </lineage>
</organism>
<dbReference type="Proteomes" id="UP000194837">
    <property type="component" value="Unassembled WGS sequence"/>
</dbReference>
<comment type="caution">
    <text evidence="2">The sequence shown here is derived from an EMBL/GenBank/DDBJ whole genome shotgun (WGS) entry which is preliminary data.</text>
</comment>
<evidence type="ECO:0000256" key="1">
    <source>
        <dbReference type="SAM" id="MobiDB-lite"/>
    </source>
</evidence>
<evidence type="ECO:0000313" key="3">
    <source>
        <dbReference type="Proteomes" id="UP000194837"/>
    </source>
</evidence>
<dbReference type="EMBL" id="MDJW01000008">
    <property type="protein sequence ID" value="OUE20941.1"/>
    <property type="molecule type" value="Genomic_DNA"/>
</dbReference>
<proteinExistence type="predicted"/>
<dbReference type="RefSeq" id="WP_086521486.1">
    <property type="nucleotide sequence ID" value="NZ_MDJW01000008.1"/>
</dbReference>
<protein>
    <submittedName>
        <fullName evidence="2">Uncharacterized protein</fullName>
    </submittedName>
</protein>
<feature type="compositionally biased region" description="Pro residues" evidence="1">
    <location>
        <begin position="93"/>
        <end position="106"/>
    </location>
</feature>